<protein>
    <submittedName>
        <fullName evidence="1">Uncharacterized protein</fullName>
    </submittedName>
</protein>
<proteinExistence type="predicted"/>
<sequence length="135" mass="15079">MCMVKYVAGMIAVDTALFACRIRKHRTTQMSPFFMVYGQDPKLPGDPLRPLITADEPQDDPQAHVSGLHSMNGDLIQVLGALIVYVHSSTRPMVITTWYDPTATRARWRQLADAANIVISVLVEGDQDFREGYLS</sequence>
<evidence type="ECO:0000313" key="1">
    <source>
        <dbReference type="EMBL" id="KAJ8662108.1"/>
    </source>
</evidence>
<name>A0AAD7Y260_9FUNG</name>
<keyword evidence="2" id="KW-1185">Reference proteome</keyword>
<organism evidence="1 2">
    <name type="scientific">Lichtheimia ornata</name>
    <dbReference type="NCBI Taxonomy" id="688661"/>
    <lineage>
        <taxon>Eukaryota</taxon>
        <taxon>Fungi</taxon>
        <taxon>Fungi incertae sedis</taxon>
        <taxon>Mucoromycota</taxon>
        <taxon>Mucoromycotina</taxon>
        <taxon>Mucoromycetes</taxon>
        <taxon>Mucorales</taxon>
        <taxon>Lichtheimiaceae</taxon>
        <taxon>Lichtheimia</taxon>
    </lineage>
</organism>
<evidence type="ECO:0000313" key="2">
    <source>
        <dbReference type="Proteomes" id="UP001234581"/>
    </source>
</evidence>
<comment type="caution">
    <text evidence="1">The sequence shown here is derived from an EMBL/GenBank/DDBJ whole genome shotgun (WGS) entry which is preliminary data.</text>
</comment>
<dbReference type="GeneID" id="83209217"/>
<dbReference type="InterPro" id="IPR036397">
    <property type="entry name" value="RNaseH_sf"/>
</dbReference>
<dbReference type="RefSeq" id="XP_058347021.1">
    <property type="nucleotide sequence ID" value="XM_058481890.1"/>
</dbReference>
<dbReference type="GO" id="GO:0003676">
    <property type="term" value="F:nucleic acid binding"/>
    <property type="evidence" value="ECO:0007669"/>
    <property type="project" value="InterPro"/>
</dbReference>
<gene>
    <name evidence="1" type="ORF">O0I10_001799</name>
</gene>
<accession>A0AAD7Y260</accession>
<dbReference type="AlphaFoldDB" id="A0AAD7Y260"/>
<dbReference type="Gene3D" id="3.30.420.10">
    <property type="entry name" value="Ribonuclease H-like superfamily/Ribonuclease H"/>
    <property type="match status" value="1"/>
</dbReference>
<reference evidence="1 2" key="1">
    <citation type="submission" date="2023-03" db="EMBL/GenBank/DDBJ databases">
        <title>Genome sequence of Lichtheimia ornata CBS 291.66.</title>
        <authorList>
            <person name="Mohabir J.T."/>
            <person name="Shea T.P."/>
            <person name="Kurbessoian T."/>
            <person name="Berby B."/>
            <person name="Fontaine J."/>
            <person name="Livny J."/>
            <person name="Gnirke A."/>
            <person name="Stajich J.E."/>
            <person name="Cuomo C.A."/>
        </authorList>
    </citation>
    <scope>NUCLEOTIDE SEQUENCE [LARGE SCALE GENOMIC DNA]</scope>
    <source>
        <strain evidence="1">CBS 291.66</strain>
    </source>
</reference>
<dbReference type="EMBL" id="JARTCD010000005">
    <property type="protein sequence ID" value="KAJ8662108.1"/>
    <property type="molecule type" value="Genomic_DNA"/>
</dbReference>
<dbReference type="Proteomes" id="UP001234581">
    <property type="component" value="Unassembled WGS sequence"/>
</dbReference>